<dbReference type="EMBL" id="BONF01000034">
    <property type="protein sequence ID" value="GIF84181.1"/>
    <property type="molecule type" value="Genomic_DNA"/>
</dbReference>
<comment type="caution">
    <text evidence="2">The sequence shown here is derived from an EMBL/GenBank/DDBJ whole genome shotgun (WGS) entry which is preliminary data.</text>
</comment>
<feature type="domain" description="N-acetyltransferase" evidence="1">
    <location>
        <begin position="32"/>
        <end position="205"/>
    </location>
</feature>
<organism evidence="2 3">
    <name type="scientific">Catellatospora bangladeshensis</name>
    <dbReference type="NCBI Taxonomy" id="310355"/>
    <lineage>
        <taxon>Bacteria</taxon>
        <taxon>Bacillati</taxon>
        <taxon>Actinomycetota</taxon>
        <taxon>Actinomycetes</taxon>
        <taxon>Micromonosporales</taxon>
        <taxon>Micromonosporaceae</taxon>
        <taxon>Catellatospora</taxon>
    </lineage>
</organism>
<dbReference type="PANTHER" id="PTHR39173">
    <property type="entry name" value="ACETYLTRANSFERASE"/>
    <property type="match status" value="1"/>
</dbReference>
<dbReference type="Proteomes" id="UP000601223">
    <property type="component" value="Unassembled WGS sequence"/>
</dbReference>
<dbReference type="InterPro" id="IPR016181">
    <property type="entry name" value="Acyl_CoA_acyltransferase"/>
</dbReference>
<dbReference type="AlphaFoldDB" id="A0A8J3JNX2"/>
<dbReference type="PROSITE" id="PS51186">
    <property type="entry name" value="GNAT"/>
    <property type="match status" value="1"/>
</dbReference>
<keyword evidence="3" id="KW-1185">Reference proteome</keyword>
<dbReference type="InterPro" id="IPR000182">
    <property type="entry name" value="GNAT_dom"/>
</dbReference>
<accession>A0A8J3JNX2</accession>
<evidence type="ECO:0000259" key="1">
    <source>
        <dbReference type="PROSITE" id="PS51186"/>
    </source>
</evidence>
<dbReference type="GO" id="GO:0016747">
    <property type="term" value="F:acyltransferase activity, transferring groups other than amino-acyl groups"/>
    <property type="evidence" value="ECO:0007669"/>
    <property type="project" value="InterPro"/>
</dbReference>
<protein>
    <recommendedName>
        <fullName evidence="1">N-acetyltransferase domain-containing protein</fullName>
    </recommendedName>
</protein>
<dbReference type="Pfam" id="PF13302">
    <property type="entry name" value="Acetyltransf_3"/>
    <property type="match status" value="1"/>
</dbReference>
<evidence type="ECO:0000313" key="2">
    <source>
        <dbReference type="EMBL" id="GIF84181.1"/>
    </source>
</evidence>
<name>A0A8J3JNX2_9ACTN</name>
<sequence length="205" mass="22557">MFGRRKGPSTLLILNVYGRPDRGIVTTVARMPELILPTTRLHAEFLECHQEWGPGLHEDGFGLGPGDDVHSPEGFAAWVHERTRLTHPAGAPCPDEPHGSPRWLVEHGRVLGGFALRHRFDPLRGHIGYGVRPSARRRGLAAWALGEMLGEARAALGVDRVLLVCAVDNVASARTIERNGGVFDDIQDTELGSIRRYWIDLVPTA</sequence>
<reference evidence="2 3" key="1">
    <citation type="submission" date="2021-01" db="EMBL/GenBank/DDBJ databases">
        <title>Whole genome shotgun sequence of Catellatospora bangladeshensis NBRC 107357.</title>
        <authorList>
            <person name="Komaki H."/>
            <person name="Tamura T."/>
        </authorList>
    </citation>
    <scope>NUCLEOTIDE SEQUENCE [LARGE SCALE GENOMIC DNA]</scope>
    <source>
        <strain evidence="2 3">NBRC 107357</strain>
    </source>
</reference>
<dbReference type="SUPFAM" id="SSF55729">
    <property type="entry name" value="Acyl-CoA N-acyltransferases (Nat)"/>
    <property type="match status" value="1"/>
</dbReference>
<dbReference type="CDD" id="cd04301">
    <property type="entry name" value="NAT_SF"/>
    <property type="match status" value="1"/>
</dbReference>
<dbReference type="PANTHER" id="PTHR39173:SF1">
    <property type="entry name" value="ACETYLTRANSFERASE"/>
    <property type="match status" value="1"/>
</dbReference>
<evidence type="ECO:0000313" key="3">
    <source>
        <dbReference type="Proteomes" id="UP000601223"/>
    </source>
</evidence>
<dbReference type="Gene3D" id="3.40.630.30">
    <property type="match status" value="1"/>
</dbReference>
<gene>
    <name evidence="2" type="ORF">Cba03nite_55300</name>
</gene>
<proteinExistence type="predicted"/>